<feature type="compositionally biased region" description="Polar residues" evidence="5">
    <location>
        <begin position="556"/>
        <end position="565"/>
    </location>
</feature>
<evidence type="ECO:0000256" key="2">
    <source>
        <dbReference type="ARBA" id="ARBA00022692"/>
    </source>
</evidence>
<dbReference type="OrthoDB" id="414015at2759"/>
<evidence type="ECO:0000256" key="3">
    <source>
        <dbReference type="ARBA" id="ARBA00022989"/>
    </source>
</evidence>
<dbReference type="InterPro" id="IPR036691">
    <property type="entry name" value="Endo/exonu/phosph_ase_sf"/>
</dbReference>
<dbReference type="PROSITE" id="PS50802">
    <property type="entry name" value="OTU"/>
    <property type="match status" value="1"/>
</dbReference>
<dbReference type="Proteomes" id="UP000601435">
    <property type="component" value="Unassembled WGS sequence"/>
</dbReference>
<sequence length="4889" mass="538030">NIFDFAVVVVSVVECALDLWAQSLDANSGQVRILRTVRLIRALRGMRLVRLFRYVVALRTLLLSIIATTGSLFWTLLLLITLCYSFGMAIAQFVMDHCRFEAIDRTHDPNAIPDCPANLRKFWSSVPDSMLTLFLAISGGISWDEAFRPLREFSPLGTALLLGLVEVSLASLSLLSARPDLLGECLPGLDVQALTVLASRIERGFGEHSLYQFPLLCPSKLEAILASQGAPLPLPTAVVGGYPCYASDGSSFSFQENDMGGYNPCLLFDVGIPTLDEPFGARFHADVGLPTSANLRRLTRVKLRAQGFKPFPELPPRKCEEPVMPPAVQTTVAPLLLPQKLGGGLNVSCDQNPAARAPWKAVRMVLLALTLCLSLHGRILACQLQEWDPCNGVSVGEAAHPGPGGRDSAHRKKQEKVILSGLQAGVRYLVSLVPVPLPLGPLPVVFLLRPLGCPLNDVGSNSSTATGSKRLLFPLLQKLPEWGAQPHVSDCSASKPDPENLVTIYGTLATEFMSEADGALALRKPPDSSLPADSTSEVPATVLDSGTTHEDALMNGDSQVNQGQKRTPDSPHKDQASPLLDPTDGVHAPSDASGAFKLLETVALALACARVINSEVMVWKYVGGNWIFLEHLAPPSAKRSKLPVYLFLKHGHFTTLLPGVQAPKKWEALKGGEEKVSYMGGAADDDMDACSDVSNWLKPSCEATNDAEQIDDSGSEVSRWLRPPSMNTEAKPLRAEEPQPQDGEVSLASGFAGGGPSQPSSTVRSVFSKNCANRLALEDIANLEDFEESAASAELPPAQSGFQCPLCKMRIPCLASQERLRTNPHSRLSKGPCVTLTENASCLSLTLTALEGGLGNDSLKAAAPSRTYSDRTFAYLKRSKRAYTAKLDSQMQLRLVELSALSGPFFSKHVCNRMSGVLSNVMLTSLGLEKEGARFAAAKRVIAVLGNLGLPFERFHSVARNFGVAKVAYGWLCNLPNKSDAWSLWTAMRSGQKCLRRANRHIRAILLGGNSHLDIVSAGSLLRTLAGIRARGLVEWHNRAGSPLRAFRKWMAEQGWAETGPWAWRGYTPECDVDLSSGAAVPLLLHAFRQGWRAGQWKAFLTRGQRHEVRELSDVSPAQILQFDFAKTRRFSQGNRGYRTVASLATATPACFQNSRDDTPTLCPWGVGLLVIGTMLLGSAKTVLPRDVFPPTLRSGRAVRHLAPTPRPSAGGLGSQLSCAAKDHDMVTVIPPERVGRGCRGSLTYCRPLADLCVSSTSFCVSMRKTEPRPSLGPAAPAVTPGAEPGGLPEWVRLHSRVQACAAASNRAELIGVFVEGWLVVNLYAHPHDGPVEAAQLCHDAFIECRLQRSHPWIVSGDFNSLPNDSEISTLCASFGGTYTGLGRPTRWDGSREVDWSCTNYPAQVAPVVASNLWISDHMQLSTALEEWRRLLKHTWESFQQGKSSRSSEIFVEALRRVQGAEVPRRGALQEHGSLAERKERNRLARLYDFLSLQVSNAIASLKADLHRVTQDTAELSKWLKSKTAEHAHCVEDEQGEDFWSSLRANGPPLAERVQAVARLMKGAVGYGGQGSRAGHPPDHHSDCVVADVAAITGEDVYETLNSIFHEYSSRGFLLTLDYTKAFGHRDECCTKVYLDDRTMACSTASGLYDAWLRWRNWSSAAGLLEHFGKAWAVSKGAARQRQLLAEFRADRVSSYCKVLGACSYGTPRRTFLGAARIFCLSKANFGWVGRAPTWYASPWVRALLYGGNLHLDVCLDVRRRGPLTSGSLVAAVGKAQHAVREAWRAWIALKWEASERHELRNLDVGWHRRRLVQWDDARKWADSCAEAATVSLGATFSPAHWAVINERSAGRAEVMTELLFRIRVNGLSLFSASSGRALALPQTLQGERSPCDAFLRTGSGGGSGVLWLLPSALLVGADSLPELQAMADAHDLPPANAPLALIVWDFDPAKQSAPSKAAFKWFLTDRGALQLPVVPLGDKLPDLPPEPKVKKVEAPADTEHVAVRITVRQEFVASNWAAIKRNPVQALMSILPVGIEVRAYGWREAAVDGRTQLVGYAKVCPDKVASVLAVSGKKGLFLEPLQCNLAQVKAPVQWIPKLSTEDMEQYFARVFTQAQASKLPLACRRGGGACLGLRGGSVTVTGALKWTVAGVPSHWGPGTFQQWLEKQGWADFKHVTAPKHTRGKWTCVAKPSETGEGPFAYQVGEQVITITKWTRTKPVASEVWHAHGSKWFTVDGKEEETEVREAQNGPRGTTIWNLGGHGDCGYRAIAAACAARSGKSVDEIQANIENLTKSIKARCIAWLKQHREWEDNWAADPTTDAEMEDGEPPKTAAEYLSAVGRATRWIDGLAAQAIASCLQTDLLIFEKQNGKWKMCCRIQAEDHILRDPLVLCLADKHYTTILHDKSLMPKVTIEGRYSSVISSNRFHFRTRHPDKPMSLVQQAPLQLVTASPQFPPEDGGWKCRLCDARLPQQHKQDRKRSIKDHIEKHHPDETPATLYYRSLRGRSKAHTKVAEAARKIHRRNIKKKHPTHGVVAVMPHEKIEPGMLRGCLFYCKKCLTALPKGKGAPDMLKCAQKRKYIATNLKAAAKRRTWWMRIQKEEPRFAASFSEAVGKSFRELDDLFRVNVVTESARRLREMQKLERLGKQLTGEYLNLQAKIRQSIDAWKESLRSSQGRDSLLGALFGKRACCSGGMVGQMLYHACLPDLSGLRCCATTCVKAGAIVIIMVGWTVVGAFVSPAVYGIMKGQRLSHVMIAPLVVATSARTLKLTMARVGEATNPGPRAGGSGRTVRMRNERAHDAPELSVETMQQIANMVIQALQGQLGGLHAAHPANPPEDEDFHPRYSSPEVEDAGWHEAHSSHEVGWVNYDSWYSALDCEWDASAYDPDTGWWDPAAWEQWKYWKKQRRKKWHAQSSDEGVNELEQSDWPFLQSTTPVSPEGPKVKFAAKIVPAEWNCDPRLTTPNQIQHALEVLQNLIAAFDVHDAVTLAEDQGKPLAIRQHGLSDLGIVGGEDCFWCYSDVDCCVTVAPEDSPATHEECWLDTPIDVDDDDAGDALTATWPESDNEDEDGSLLESAPGWCIKDAGGTGDCGFRAIAAGLAANQNKTLTPEQLIREASTLRLYTVSHLTKHKDDKDGGAEAWAPDPQDTSLEWGGEEPPNTYAEYLKKCARRDAWIDGYMLRALSQRLGIPIIVWFLSSNGVWLRFGHLTPGTKKRPKGPRVPSKELGPTAVCFCCGKKASLWLHRSSAGSLRLCLSAAFSRGKVSEERDKSVQNSKALQALQRGVLLELRLASVSLKLLGLARLEAGNLMSALLKLPRMAGAPKQGTSKALSVDTVERRERGERGSRASDVSREAEPLHAANFLKAVNRSKQYLDGFFKGAPGAWRVANHVLAQEQPDVVFLQGGGVLTLVNKAFPQRPAVCKALDSAQMVGVFVSGPSSHHIRGCWEGISMKFRLILLLLTCSTVRFASWHLSDHKGLVVDFGTPRPATKECGVAAPFKKRLAAKGAVATADDTAGAQTLRNLQSLKQRCGDLSLAEEQQEKNRRLSEWRHRVQSDVGELGRHTETVCEAADAIASFWRDFWRDLHSQRPSFEERCAAVLEGVDRLRELVALTGGIVLRLCTHRLDICVTLAEVMHQFATKKHILTLDFTKAFDTLDADVSIRPQVLHGCGQPQGDPLGPLMMSLWVQAGLQVVKRRLASVWDFWLQWSHSAGSVENTLKSWVVQALGASTYTTPRALTGQANFGWVARAPTLQLSKLVGALAKRSVGNSLRLGGGSMSVLVSALAGGLGARRGGLTMVAMRCVVSLFVTFLTLIGRPPRPLCPYVARFGWKDALASSVQLTTWCAVAIRSRDCTVGYLQGSVSWAKPAGLDTDAWRQGLADAWAQDPRVAQFEAALQLRTLSVQTAWDTYMTLLHDTKLARTYELKRWCELPNPQRRTRESEAYALCRKLDFRAGPWSHEALPWARAQIPVLTKELRTLESNQRREALRAWRNYILHEPSGMGTWLKQRELVPVNEVTGLGRSAHHPKEVVALVTEYWEEFWASAHDRGPDADSVCAALERNALRDTARIQWEPPTLQLLETIVRKAKGAAGPDGWAGKELRHLPLEALRLFREQALLWERLWASAWIQTPSLQAWLRANLPKEVAYGKKADALQSAAVFFEHMAKDGYGGSLDFTKCYDLMRPEGTLRLMTAASFPQGLVGLCRAVWGSQTRWVCWDNCCHGRPLFAGHATAQGCPFGPLSLALWMASGLKATNQLSTGAAGLGHTCVYMDDRSMTARSARALVVKLTDWQCWSQTVGLQESRPKTQLTATTAARRRALMVAFSDPEKVTDQLEVLGVTARVSNRAKSAKEEARFAAAKRVIAVLGNLGLPFERFHSVARNFGVAKVAYGWLCNLPNKSDAWSLWTAMRSGQKCLRRANRHVRAILLGGNSHLDIVSAGSLLRALAGIRDRGLVEWHNRAGSPLKAFRKWMAEQGRDGGRGSGRPSSPEGRDMKSRFSQDNRGYRTVDARSLVAWLEVVQCAIWRQRSQLSRAAKGVLTSKLLLLLAVHLQWVSTLYHSDAFQTWMRSVLMPEIAAINGEDLYVTLLRIFEQLAEQGMVLALDFTKAFDALDARVTIEMLRKLKWPPDLLRVFSSVWMQLARYIQFQHHCHPEPLVAGVQPQGDPLGPLIMALWAQAGLLSVRGLTQAQSAQTTVYVDDRTIVAREARVLSLQEQSWAQWSASVGLLEHPAKTDATAITAALTRSLAETFRPDAVRKHVKLLGACSYFGPRTHTEAEAKFLREAKTFALSKANFGWISREPVLWTLMRGTAPAALNAWLIARGWLLAGPWRWSHPFAGLRLDLTAGRGPMTQKALKDRTFDLWQAGGQGLRNLNWPDLRRLRE</sequence>
<keyword evidence="4 6" id="KW-0472">Membrane</keyword>
<keyword evidence="2 6" id="KW-0812">Transmembrane</keyword>
<dbReference type="SUPFAM" id="SSF56219">
    <property type="entry name" value="DNase I-like"/>
    <property type="match status" value="1"/>
</dbReference>
<keyword evidence="9" id="KW-1185">Reference proteome</keyword>
<feature type="region of interest" description="Disordered" evidence="5">
    <location>
        <begin position="548"/>
        <end position="587"/>
    </location>
</feature>
<feature type="compositionally biased region" description="Basic and acidic residues" evidence="5">
    <location>
        <begin position="4495"/>
        <end position="4505"/>
    </location>
</feature>
<dbReference type="Pfam" id="PF00520">
    <property type="entry name" value="Ion_trans"/>
    <property type="match status" value="1"/>
</dbReference>
<proteinExistence type="predicted"/>
<name>A0A813AK78_9DINO</name>
<feature type="region of interest" description="Disordered" evidence="5">
    <location>
        <begin position="705"/>
        <end position="763"/>
    </location>
</feature>
<dbReference type="InterPro" id="IPR003323">
    <property type="entry name" value="OTU_dom"/>
</dbReference>
<dbReference type="GO" id="GO:0005216">
    <property type="term" value="F:monoatomic ion channel activity"/>
    <property type="evidence" value="ECO:0007669"/>
    <property type="project" value="InterPro"/>
</dbReference>
<protein>
    <recommendedName>
        <fullName evidence="7">OTU domain-containing protein</fullName>
    </recommendedName>
</protein>
<evidence type="ECO:0000256" key="5">
    <source>
        <dbReference type="SAM" id="MobiDB-lite"/>
    </source>
</evidence>
<feature type="region of interest" description="Disordered" evidence="5">
    <location>
        <begin position="4480"/>
        <end position="4505"/>
    </location>
</feature>
<evidence type="ECO:0000256" key="1">
    <source>
        <dbReference type="ARBA" id="ARBA00004141"/>
    </source>
</evidence>
<feature type="compositionally biased region" description="Basic and acidic residues" evidence="5">
    <location>
        <begin position="3338"/>
        <end position="3357"/>
    </location>
</feature>
<evidence type="ECO:0000256" key="4">
    <source>
        <dbReference type="ARBA" id="ARBA00023136"/>
    </source>
</evidence>
<accession>A0A813AK78</accession>
<organism evidence="8 9">
    <name type="scientific">Symbiodinium necroappetens</name>
    <dbReference type="NCBI Taxonomy" id="1628268"/>
    <lineage>
        <taxon>Eukaryota</taxon>
        <taxon>Sar</taxon>
        <taxon>Alveolata</taxon>
        <taxon>Dinophyceae</taxon>
        <taxon>Suessiales</taxon>
        <taxon>Symbiodiniaceae</taxon>
        <taxon>Symbiodinium</taxon>
    </lineage>
</organism>
<feature type="transmembrane region" description="Helical" evidence="6">
    <location>
        <begin position="48"/>
        <end position="67"/>
    </location>
</feature>
<feature type="region of interest" description="Disordered" evidence="5">
    <location>
        <begin position="3133"/>
        <end position="3158"/>
    </location>
</feature>
<dbReference type="CDD" id="cd22744">
    <property type="entry name" value="OTU"/>
    <property type="match status" value="2"/>
</dbReference>
<dbReference type="SUPFAM" id="SSF54001">
    <property type="entry name" value="Cysteine proteinases"/>
    <property type="match status" value="1"/>
</dbReference>
<gene>
    <name evidence="8" type="ORF">SNEC2469_LOCUS28206</name>
</gene>
<dbReference type="Gene3D" id="3.60.10.10">
    <property type="entry name" value="Endonuclease/exonuclease/phosphatase"/>
    <property type="match status" value="1"/>
</dbReference>
<feature type="non-terminal residue" evidence="8">
    <location>
        <position position="4889"/>
    </location>
</feature>
<dbReference type="SUPFAM" id="SSF81324">
    <property type="entry name" value="Voltage-gated potassium channels"/>
    <property type="match status" value="1"/>
</dbReference>
<keyword evidence="3 6" id="KW-1133">Transmembrane helix</keyword>
<dbReference type="InterPro" id="IPR027359">
    <property type="entry name" value="Volt_channel_dom_sf"/>
</dbReference>
<feature type="domain" description="OTU" evidence="7">
    <location>
        <begin position="2254"/>
        <end position="2405"/>
    </location>
</feature>
<comment type="caution">
    <text evidence="8">The sequence shown here is derived from an EMBL/GenBank/DDBJ whole genome shotgun (WGS) entry which is preliminary data.</text>
</comment>
<dbReference type="GO" id="GO:0016020">
    <property type="term" value="C:membrane"/>
    <property type="evidence" value="ECO:0007669"/>
    <property type="project" value="UniProtKB-SubCell"/>
</dbReference>
<evidence type="ECO:0000313" key="8">
    <source>
        <dbReference type="EMBL" id="CAE7871771.1"/>
    </source>
</evidence>
<evidence type="ECO:0000259" key="7">
    <source>
        <dbReference type="PROSITE" id="PS50802"/>
    </source>
</evidence>
<comment type="subcellular location">
    <subcellularLocation>
        <location evidence="1">Membrane</location>
        <topology evidence="1">Multi-pass membrane protein</topology>
    </subcellularLocation>
</comment>
<dbReference type="InterPro" id="IPR005821">
    <property type="entry name" value="Ion_trans_dom"/>
</dbReference>
<dbReference type="InterPro" id="IPR038765">
    <property type="entry name" value="Papain-like_cys_pep_sf"/>
</dbReference>
<dbReference type="EMBL" id="CAJNJA010060808">
    <property type="protein sequence ID" value="CAE7871771.1"/>
    <property type="molecule type" value="Genomic_DNA"/>
</dbReference>
<feature type="non-terminal residue" evidence="8">
    <location>
        <position position="1"/>
    </location>
</feature>
<dbReference type="Pfam" id="PF00078">
    <property type="entry name" value="RVT_1"/>
    <property type="match status" value="2"/>
</dbReference>
<evidence type="ECO:0000256" key="6">
    <source>
        <dbReference type="SAM" id="Phobius"/>
    </source>
</evidence>
<dbReference type="InterPro" id="IPR000477">
    <property type="entry name" value="RT_dom"/>
</dbReference>
<feature type="compositionally biased region" description="Basic and acidic residues" evidence="5">
    <location>
        <begin position="566"/>
        <end position="575"/>
    </location>
</feature>
<feature type="region of interest" description="Disordered" evidence="5">
    <location>
        <begin position="2829"/>
        <end position="2850"/>
    </location>
</feature>
<feature type="region of interest" description="Disordered" evidence="5">
    <location>
        <begin position="3325"/>
        <end position="3357"/>
    </location>
</feature>
<reference evidence="8" key="1">
    <citation type="submission" date="2021-02" db="EMBL/GenBank/DDBJ databases">
        <authorList>
            <person name="Dougan E. K."/>
            <person name="Rhodes N."/>
            <person name="Thang M."/>
            <person name="Chan C."/>
        </authorList>
    </citation>
    <scope>NUCLEOTIDE SEQUENCE</scope>
</reference>
<evidence type="ECO:0000313" key="9">
    <source>
        <dbReference type="Proteomes" id="UP000601435"/>
    </source>
</evidence>
<dbReference type="Gene3D" id="3.90.70.80">
    <property type="match status" value="2"/>
</dbReference>
<dbReference type="Gene3D" id="1.20.120.350">
    <property type="entry name" value="Voltage-gated potassium channels. Chain C"/>
    <property type="match status" value="1"/>
</dbReference>